<comment type="similarity">
    <text evidence="3 10">Belongs to the cytochrome c oxidase subunit 6A family.</text>
</comment>
<dbReference type="PhylomeDB" id="A0A1B0FPS5"/>
<dbReference type="FunFam" id="4.10.95.10:FF:000001">
    <property type="entry name" value="Cytochrome c oxidase subunit 6A, mitochondrial"/>
    <property type="match status" value="1"/>
</dbReference>
<keyword evidence="12" id="KW-1185">Reference proteome</keyword>
<accession>A0A1B0FPS5</accession>
<evidence type="ECO:0000256" key="7">
    <source>
        <dbReference type="ARBA" id="ARBA00022989"/>
    </source>
</evidence>
<dbReference type="GO" id="GO:0030234">
    <property type="term" value="F:enzyme regulator activity"/>
    <property type="evidence" value="ECO:0007669"/>
    <property type="project" value="TreeGrafter"/>
</dbReference>
<evidence type="ECO:0008006" key="13">
    <source>
        <dbReference type="Google" id="ProtNLM"/>
    </source>
</evidence>
<dbReference type="PANTHER" id="PTHR11504:SF0">
    <property type="entry name" value="CYTOCHROME C OXIDASE SUBUNIT"/>
    <property type="match status" value="1"/>
</dbReference>
<dbReference type="VEuPathDB" id="VectorBase:GMOY005882"/>
<comment type="subcellular location">
    <subcellularLocation>
        <location evidence="1">Mitochondrion inner membrane</location>
        <topology evidence="1">Single-pass membrane protein</topology>
    </subcellularLocation>
</comment>
<keyword evidence="9" id="KW-0472">Membrane</keyword>
<dbReference type="Gene3D" id="4.10.95.10">
    <property type="entry name" value="Cytochrome c oxidase, subunit VIa"/>
    <property type="match status" value="1"/>
</dbReference>
<reference evidence="11" key="1">
    <citation type="submission" date="2020-05" db="UniProtKB">
        <authorList>
            <consortium name="EnsemblMetazoa"/>
        </authorList>
    </citation>
    <scope>IDENTIFICATION</scope>
    <source>
        <strain evidence="11">Yale</strain>
    </source>
</reference>
<sequence>MDKPGQLYLLNCFIFSFIEKKIICRLIKQERKMSALISQVIRRQIALSAPRSSGTAATAGEHSGGHKVWKRLSFFVAFPAIGLCMLNAYLSHQEHAHHARPPFVKYDYLARREKRFPWGDGTKSLFHNPHTNALPGGYEA</sequence>
<evidence type="ECO:0000256" key="10">
    <source>
        <dbReference type="RuleBase" id="RU004396"/>
    </source>
</evidence>
<dbReference type="GO" id="GO:0005743">
    <property type="term" value="C:mitochondrial inner membrane"/>
    <property type="evidence" value="ECO:0007669"/>
    <property type="project" value="UniProtKB-SubCell"/>
</dbReference>
<organism evidence="11 12">
    <name type="scientific">Glossina morsitans morsitans</name>
    <name type="common">Savannah tsetse fly</name>
    <dbReference type="NCBI Taxonomy" id="37546"/>
    <lineage>
        <taxon>Eukaryota</taxon>
        <taxon>Metazoa</taxon>
        <taxon>Ecdysozoa</taxon>
        <taxon>Arthropoda</taxon>
        <taxon>Hexapoda</taxon>
        <taxon>Insecta</taxon>
        <taxon>Pterygota</taxon>
        <taxon>Neoptera</taxon>
        <taxon>Endopterygota</taxon>
        <taxon>Diptera</taxon>
        <taxon>Brachycera</taxon>
        <taxon>Muscomorpha</taxon>
        <taxon>Hippoboscoidea</taxon>
        <taxon>Glossinidae</taxon>
        <taxon>Glossina</taxon>
    </lineage>
</organism>
<keyword evidence="7" id="KW-1133">Transmembrane helix</keyword>
<dbReference type="GO" id="GO:0006123">
    <property type="term" value="P:mitochondrial electron transport, cytochrome c to oxygen"/>
    <property type="evidence" value="ECO:0007669"/>
    <property type="project" value="TreeGrafter"/>
</dbReference>
<keyword evidence="8" id="KW-0496">Mitochondrion</keyword>
<keyword evidence="4" id="KW-0812">Transmembrane</keyword>
<evidence type="ECO:0000256" key="5">
    <source>
        <dbReference type="ARBA" id="ARBA00022792"/>
    </source>
</evidence>
<keyword evidence="6" id="KW-0809">Transit peptide</keyword>
<evidence type="ECO:0000256" key="4">
    <source>
        <dbReference type="ARBA" id="ARBA00022692"/>
    </source>
</evidence>
<dbReference type="SUPFAM" id="SSF81411">
    <property type="entry name" value="Mitochondrial cytochrome c oxidase subunit VIa"/>
    <property type="match status" value="1"/>
</dbReference>
<dbReference type="CDD" id="cd00925">
    <property type="entry name" value="Cyt_c_Oxidase_VIa"/>
    <property type="match status" value="1"/>
</dbReference>
<dbReference type="InterPro" id="IPR036418">
    <property type="entry name" value="Cyt_c_oxidase_su6a_sf"/>
</dbReference>
<evidence type="ECO:0000256" key="9">
    <source>
        <dbReference type="ARBA" id="ARBA00023136"/>
    </source>
</evidence>
<dbReference type="PANTHER" id="PTHR11504">
    <property type="entry name" value="CYTOCHROME C OXIDASE POLYPEPTIDE VIA"/>
    <property type="match status" value="1"/>
</dbReference>
<protein>
    <recommendedName>
        <fullName evidence="13">Cytochrome c oxidase polypeptide VIa</fullName>
    </recommendedName>
</protein>
<evidence type="ECO:0000256" key="2">
    <source>
        <dbReference type="ARBA" id="ARBA00004673"/>
    </source>
</evidence>
<evidence type="ECO:0000313" key="11">
    <source>
        <dbReference type="EnsemblMetazoa" id="GMOY005882-PA"/>
    </source>
</evidence>
<name>A0A1B0FPS5_GLOMM</name>
<evidence type="ECO:0000256" key="1">
    <source>
        <dbReference type="ARBA" id="ARBA00004434"/>
    </source>
</evidence>
<dbReference type="InterPro" id="IPR001349">
    <property type="entry name" value="Cyt_c_oxidase_su6a"/>
</dbReference>
<comment type="pathway">
    <text evidence="2">Energy metabolism; oxidative phosphorylation.</text>
</comment>
<keyword evidence="5" id="KW-0999">Mitochondrion inner membrane</keyword>
<proteinExistence type="inferred from homology"/>
<dbReference type="AlphaFoldDB" id="A0A1B0FPS5"/>
<evidence type="ECO:0000256" key="8">
    <source>
        <dbReference type="ARBA" id="ARBA00023128"/>
    </source>
</evidence>
<evidence type="ECO:0000313" key="12">
    <source>
        <dbReference type="Proteomes" id="UP000092444"/>
    </source>
</evidence>
<dbReference type="STRING" id="37546.A0A1B0FPS5"/>
<dbReference type="Pfam" id="PF02046">
    <property type="entry name" value="COX6A"/>
    <property type="match status" value="1"/>
</dbReference>
<dbReference type="EMBL" id="CCAG010023235">
    <property type="status" value="NOT_ANNOTATED_CDS"/>
    <property type="molecule type" value="Genomic_DNA"/>
</dbReference>
<evidence type="ECO:0000256" key="3">
    <source>
        <dbReference type="ARBA" id="ARBA00005553"/>
    </source>
</evidence>
<evidence type="ECO:0000256" key="6">
    <source>
        <dbReference type="ARBA" id="ARBA00022946"/>
    </source>
</evidence>
<dbReference type="Proteomes" id="UP000092444">
    <property type="component" value="Unassembled WGS sequence"/>
</dbReference>
<dbReference type="EnsemblMetazoa" id="GMOY005882-RA">
    <property type="protein sequence ID" value="GMOY005882-PA"/>
    <property type="gene ID" value="GMOY005882"/>
</dbReference>